<feature type="chain" id="PRO_5032659732" evidence="2">
    <location>
        <begin position="21"/>
        <end position="205"/>
    </location>
</feature>
<protein>
    <submittedName>
        <fullName evidence="3">Uncharacterized protein</fullName>
    </submittedName>
</protein>
<name>A0A812H0F5_9DINO</name>
<evidence type="ECO:0000313" key="3">
    <source>
        <dbReference type="EMBL" id="CAE6935495.1"/>
    </source>
</evidence>
<proteinExistence type="predicted"/>
<evidence type="ECO:0000256" key="1">
    <source>
        <dbReference type="SAM" id="MobiDB-lite"/>
    </source>
</evidence>
<dbReference type="Proteomes" id="UP000604046">
    <property type="component" value="Unassembled WGS sequence"/>
</dbReference>
<feature type="region of interest" description="Disordered" evidence="1">
    <location>
        <begin position="98"/>
        <end position="117"/>
    </location>
</feature>
<reference evidence="3" key="1">
    <citation type="submission" date="2021-02" db="EMBL/GenBank/DDBJ databases">
        <authorList>
            <person name="Dougan E. K."/>
            <person name="Rhodes N."/>
            <person name="Thang M."/>
            <person name="Chan C."/>
        </authorList>
    </citation>
    <scope>NUCLEOTIDE SEQUENCE</scope>
</reference>
<dbReference type="EMBL" id="CAJNDS010000051">
    <property type="protein sequence ID" value="CAE6935495.1"/>
    <property type="molecule type" value="Genomic_DNA"/>
</dbReference>
<organism evidence="3 4">
    <name type="scientific">Symbiodinium natans</name>
    <dbReference type="NCBI Taxonomy" id="878477"/>
    <lineage>
        <taxon>Eukaryota</taxon>
        <taxon>Sar</taxon>
        <taxon>Alveolata</taxon>
        <taxon>Dinophyceae</taxon>
        <taxon>Suessiales</taxon>
        <taxon>Symbiodiniaceae</taxon>
        <taxon>Symbiodinium</taxon>
    </lineage>
</organism>
<gene>
    <name evidence="3" type="ORF">SNAT2548_LOCUS1012</name>
</gene>
<sequence length="205" mass="22434">MGYPRMGAVAAVLLARLSLGNPAVLSETEGVVWASVLGGELLEDLLSYVLWRAGVDFSPVKLFATDEEVEHMSEKKIERRLSNLSQQAASDALAVVPEPPRKSTCSTSSSSAQHDPEMQRLATVESVKLEVRESHDFNYGPVDFGSLPFWAHLLPAVLSQFHTILALIVFSDGLVYALGFCRHDDISPQRGVLWWPIPDGGEICT</sequence>
<evidence type="ECO:0000313" key="4">
    <source>
        <dbReference type="Proteomes" id="UP000604046"/>
    </source>
</evidence>
<accession>A0A812H0F5</accession>
<feature type="signal peptide" evidence="2">
    <location>
        <begin position="1"/>
        <end position="20"/>
    </location>
</feature>
<keyword evidence="4" id="KW-1185">Reference proteome</keyword>
<dbReference type="AlphaFoldDB" id="A0A812H0F5"/>
<comment type="caution">
    <text evidence="3">The sequence shown here is derived from an EMBL/GenBank/DDBJ whole genome shotgun (WGS) entry which is preliminary data.</text>
</comment>
<keyword evidence="2" id="KW-0732">Signal</keyword>
<evidence type="ECO:0000256" key="2">
    <source>
        <dbReference type="SAM" id="SignalP"/>
    </source>
</evidence>
<dbReference type="OrthoDB" id="10475971at2759"/>